<feature type="transmembrane region" description="Helical" evidence="1">
    <location>
        <begin position="25"/>
        <end position="49"/>
    </location>
</feature>
<sequence length="246" mass="25418">MTAAPDAPLTARTADDLPVPTGSDVVWTVVGGMGGMLVGAVAGFVPVLLLLGVAYAALGLVASLLGGALGLWFALVRRRGWGARELGLVRGTRSLWHLLWEVPLVLTVGLLLTATLGPLLGLSPEDPSASTSDPDLLATSLTAAPWSLVVGGLCIVLLLPLVEEVVFRRVLLGWLVSRVPTVAAVLLVSAAFAAVHILPVAILYLFWMAIGAAVLMLCHRSLWAPLALHATNNVLASLVAVAALTG</sequence>
<dbReference type="Proteomes" id="UP001595685">
    <property type="component" value="Unassembled WGS sequence"/>
</dbReference>
<dbReference type="Pfam" id="PF02517">
    <property type="entry name" value="Rce1-like"/>
    <property type="match status" value="1"/>
</dbReference>
<dbReference type="PANTHER" id="PTHR36435">
    <property type="entry name" value="SLR1288 PROTEIN"/>
    <property type="match status" value="1"/>
</dbReference>
<evidence type="ECO:0000313" key="4">
    <source>
        <dbReference type="Proteomes" id="UP001595685"/>
    </source>
</evidence>
<keyword evidence="1" id="KW-0472">Membrane</keyword>
<keyword evidence="4" id="KW-1185">Reference proteome</keyword>
<reference evidence="4" key="1">
    <citation type="journal article" date="2019" name="Int. J. Syst. Evol. Microbiol.">
        <title>The Global Catalogue of Microorganisms (GCM) 10K type strain sequencing project: providing services to taxonomists for standard genome sequencing and annotation.</title>
        <authorList>
            <consortium name="The Broad Institute Genomics Platform"/>
            <consortium name="The Broad Institute Genome Sequencing Center for Infectious Disease"/>
            <person name="Wu L."/>
            <person name="Ma J."/>
        </authorList>
    </citation>
    <scope>NUCLEOTIDE SEQUENCE [LARGE SCALE GENOMIC DNA]</scope>
    <source>
        <strain evidence="4">NCAIM B.02333</strain>
    </source>
</reference>
<feature type="domain" description="CAAX prenyl protease 2/Lysostaphin resistance protein A-like" evidence="2">
    <location>
        <begin position="146"/>
        <end position="235"/>
    </location>
</feature>
<feature type="transmembrane region" description="Helical" evidence="1">
    <location>
        <begin position="136"/>
        <end position="159"/>
    </location>
</feature>
<gene>
    <name evidence="3" type="ORF">ACFOLH_12100</name>
</gene>
<evidence type="ECO:0000259" key="2">
    <source>
        <dbReference type="Pfam" id="PF02517"/>
    </source>
</evidence>
<feature type="transmembrane region" description="Helical" evidence="1">
    <location>
        <begin position="55"/>
        <end position="75"/>
    </location>
</feature>
<keyword evidence="1" id="KW-1133">Transmembrane helix</keyword>
<protein>
    <submittedName>
        <fullName evidence="3">CPBP family intramembrane glutamic endopeptidase</fullName>
        <ecNumber evidence="3">3.4.-.-</ecNumber>
    </submittedName>
</protein>
<keyword evidence="1" id="KW-0812">Transmembrane</keyword>
<comment type="caution">
    <text evidence="3">The sequence shown here is derived from an EMBL/GenBank/DDBJ whole genome shotgun (WGS) entry which is preliminary data.</text>
</comment>
<dbReference type="InterPro" id="IPR003675">
    <property type="entry name" value="Rce1/LyrA-like_dom"/>
</dbReference>
<name>A0ABV7WHB7_9MICO</name>
<dbReference type="RefSeq" id="WP_340292208.1">
    <property type="nucleotide sequence ID" value="NZ_JBBEOI010000063.1"/>
</dbReference>
<proteinExistence type="predicted"/>
<evidence type="ECO:0000256" key="1">
    <source>
        <dbReference type="SAM" id="Phobius"/>
    </source>
</evidence>
<dbReference type="EC" id="3.4.-.-" evidence="3"/>
<keyword evidence="3" id="KW-0378">Hydrolase</keyword>
<dbReference type="PANTHER" id="PTHR36435:SF1">
    <property type="entry name" value="CAAX AMINO TERMINAL PROTEASE FAMILY PROTEIN"/>
    <property type="match status" value="1"/>
</dbReference>
<accession>A0ABV7WHB7</accession>
<feature type="transmembrane region" description="Helical" evidence="1">
    <location>
        <begin position="201"/>
        <end position="219"/>
    </location>
</feature>
<feature type="transmembrane region" description="Helical" evidence="1">
    <location>
        <begin position="226"/>
        <end position="245"/>
    </location>
</feature>
<organism evidence="3 4">
    <name type="scientific">Aquipuribacter hungaricus</name>
    <dbReference type="NCBI Taxonomy" id="545624"/>
    <lineage>
        <taxon>Bacteria</taxon>
        <taxon>Bacillati</taxon>
        <taxon>Actinomycetota</taxon>
        <taxon>Actinomycetes</taxon>
        <taxon>Micrococcales</taxon>
        <taxon>Intrasporangiaceae</taxon>
        <taxon>Aquipuribacter</taxon>
    </lineage>
</organism>
<dbReference type="InterPro" id="IPR052710">
    <property type="entry name" value="CAAX_protease"/>
</dbReference>
<feature type="transmembrane region" description="Helical" evidence="1">
    <location>
        <begin position="171"/>
        <end position="195"/>
    </location>
</feature>
<evidence type="ECO:0000313" key="3">
    <source>
        <dbReference type="EMBL" id="MFC3689085.1"/>
    </source>
</evidence>
<dbReference type="EMBL" id="JBHRWW010000007">
    <property type="protein sequence ID" value="MFC3689085.1"/>
    <property type="molecule type" value="Genomic_DNA"/>
</dbReference>
<dbReference type="GO" id="GO:0016787">
    <property type="term" value="F:hydrolase activity"/>
    <property type="evidence" value="ECO:0007669"/>
    <property type="project" value="UniProtKB-KW"/>
</dbReference>
<feature type="transmembrane region" description="Helical" evidence="1">
    <location>
        <begin position="95"/>
        <end position="116"/>
    </location>
</feature>